<protein>
    <recommendedName>
        <fullName evidence="2">Transposase</fullName>
    </recommendedName>
</protein>
<gene>
    <name evidence="1" type="ORF">kustc0617</name>
</gene>
<accession>Q1PVW4</accession>
<evidence type="ECO:0008006" key="2">
    <source>
        <dbReference type="Google" id="ProtNLM"/>
    </source>
</evidence>
<dbReference type="EMBL" id="CT573073">
    <property type="protein sequence ID" value="CAJ71362.1"/>
    <property type="molecule type" value="Genomic_DNA"/>
</dbReference>
<evidence type="ECO:0000313" key="1">
    <source>
        <dbReference type="EMBL" id="CAJ71362.1"/>
    </source>
</evidence>
<sequence length="47" mass="5612">MTPNSYNHRRNHCLKFKTFIDQLVIRSRVSKSTICYEIQQIAVFHST</sequence>
<reference evidence="1" key="1">
    <citation type="journal article" date="2006" name="Nature">
        <title>Deciphering the evolution and metabolism of an anammox bacterium from a community genome.</title>
        <authorList>
            <person name="Strous M."/>
            <person name="Pelletier E."/>
            <person name="Mangenot S."/>
            <person name="Rattei T."/>
            <person name="Lehner A."/>
            <person name="Taylor M.W."/>
            <person name="Horn M."/>
            <person name="Daims H."/>
            <person name="Bartol-Mavel D."/>
            <person name="Wincker P."/>
            <person name="Barbe V."/>
            <person name="Fonknechten N."/>
            <person name="Vallenet D."/>
            <person name="Segurens B."/>
            <person name="Schenowitz-Truong C."/>
            <person name="Medigue C."/>
            <person name="Collingro A."/>
            <person name="Snel B."/>
            <person name="Dutilh B.E."/>
            <person name="OpDenCamp H.J.M."/>
            <person name="vanDerDrift C."/>
            <person name="Cirpus I."/>
            <person name="vanDePas-Schoonen K.T."/>
            <person name="Harhangi H.R."/>
            <person name="vanNiftrik L."/>
            <person name="Schmid M."/>
            <person name="Keltjens J."/>
            <person name="vanDeVossenberg J."/>
            <person name="Kartal B."/>
            <person name="Meier H."/>
            <person name="Frishman D."/>
            <person name="Huynen M.A."/>
            <person name="Mewes H."/>
            <person name="Weissenbach J."/>
            <person name="Jetten M.S.M."/>
            <person name="Wagner M."/>
            <person name="LePaslier D."/>
        </authorList>
    </citation>
    <scope>NUCLEOTIDE SEQUENCE</scope>
</reference>
<organism evidence="1">
    <name type="scientific">Kuenenia stuttgartiensis</name>
    <dbReference type="NCBI Taxonomy" id="174633"/>
    <lineage>
        <taxon>Bacteria</taxon>
        <taxon>Pseudomonadati</taxon>
        <taxon>Planctomycetota</taxon>
        <taxon>Candidatus Brocadiia</taxon>
        <taxon>Candidatus Brocadiales</taxon>
        <taxon>Candidatus Brocadiaceae</taxon>
        <taxon>Candidatus Kuenenia</taxon>
    </lineage>
</organism>
<proteinExistence type="predicted"/>
<reference evidence="1" key="2">
    <citation type="submission" date="2006-01" db="EMBL/GenBank/DDBJ databases">
        <authorList>
            <person name="Genoscope"/>
        </authorList>
    </citation>
    <scope>NUCLEOTIDE SEQUENCE</scope>
</reference>
<dbReference type="AlphaFoldDB" id="Q1PVW4"/>
<name>Q1PVW4_KUEST</name>